<proteinExistence type="inferred from homology"/>
<dbReference type="SMART" id="SM00382">
    <property type="entry name" value="AAA"/>
    <property type="match status" value="1"/>
</dbReference>
<reference evidence="9 10" key="1">
    <citation type="submission" date="2017-05" db="EMBL/GenBank/DDBJ databases">
        <title>The Genome Sequence of Enterococcus sp. 10A9_DIV0425.</title>
        <authorList>
            <consortium name="The Broad Institute Genomics Platform"/>
            <consortium name="The Broad Institute Genomic Center for Infectious Diseases"/>
            <person name="Earl A."/>
            <person name="Manson A."/>
            <person name="Schwartman J."/>
            <person name="Gilmore M."/>
            <person name="Abouelleil A."/>
            <person name="Cao P."/>
            <person name="Chapman S."/>
            <person name="Cusick C."/>
            <person name="Shea T."/>
            <person name="Young S."/>
            <person name="Neafsey D."/>
            <person name="Nusbaum C."/>
            <person name="Birren B."/>
        </authorList>
    </citation>
    <scope>NUCLEOTIDE SEQUENCE [LARGE SCALE GENOMIC DNA]</scope>
    <source>
        <strain evidence="9 10">10A9_DIV0425</strain>
    </source>
</reference>
<dbReference type="CDD" id="cd03257">
    <property type="entry name" value="ABC_NikE_OppD_transporters"/>
    <property type="match status" value="1"/>
</dbReference>
<dbReference type="GO" id="GO:0015833">
    <property type="term" value="P:peptide transport"/>
    <property type="evidence" value="ECO:0007669"/>
    <property type="project" value="UniProtKB-KW"/>
</dbReference>
<evidence type="ECO:0000313" key="10">
    <source>
        <dbReference type="Proteomes" id="UP000194933"/>
    </source>
</evidence>
<evidence type="ECO:0000256" key="4">
    <source>
        <dbReference type="ARBA" id="ARBA00022741"/>
    </source>
</evidence>
<evidence type="ECO:0000256" key="5">
    <source>
        <dbReference type="ARBA" id="ARBA00022840"/>
    </source>
</evidence>
<keyword evidence="3" id="KW-0813">Transport</keyword>
<dbReference type="InterPro" id="IPR017871">
    <property type="entry name" value="ABC_transporter-like_CS"/>
</dbReference>
<dbReference type="PROSITE" id="PS00211">
    <property type="entry name" value="ABC_TRANSPORTER_1"/>
    <property type="match status" value="1"/>
</dbReference>
<dbReference type="InterPro" id="IPR050319">
    <property type="entry name" value="ABC_transp_ATP-bind"/>
</dbReference>
<dbReference type="GO" id="GO:0005886">
    <property type="term" value="C:plasma membrane"/>
    <property type="evidence" value="ECO:0007669"/>
    <property type="project" value="UniProtKB-SubCell"/>
</dbReference>
<dbReference type="GO" id="GO:0016887">
    <property type="term" value="F:ATP hydrolysis activity"/>
    <property type="evidence" value="ECO:0007669"/>
    <property type="project" value="InterPro"/>
</dbReference>
<keyword evidence="10" id="KW-1185">Reference proteome</keyword>
<evidence type="ECO:0000313" key="9">
    <source>
        <dbReference type="EMBL" id="OTP11155.1"/>
    </source>
</evidence>
<dbReference type="RefSeq" id="WP_086284395.1">
    <property type="nucleotide sequence ID" value="NZ_NGMO01000002.1"/>
</dbReference>
<sequence length="244" mass="27468">MKQLELKQVTKKFNAKKRTEHAPSIILEQVSLSIKKGETVALLGPSGSGKTTLSRIISGLESIDGGEILIDGEPMKKKRSFRQLNCSLVFQNYRSSVNPFYTVKGVLKEVMPFENNEQVFRDLLEKVGLSSALLNRKCTTLSGGEIQRVCIARAVAAKAELIIFDEAFNSLDLIKTFQLIELLKHLKMENDFAYLVITHDIKLACSLCERLVFLKDGEIVEDCLTNQVQYSTAEYVQQLFLPYV</sequence>
<dbReference type="Gene3D" id="3.40.50.300">
    <property type="entry name" value="P-loop containing nucleotide triphosphate hydrolases"/>
    <property type="match status" value="1"/>
</dbReference>
<feature type="domain" description="ABC transporter" evidence="8">
    <location>
        <begin position="4"/>
        <end position="241"/>
    </location>
</feature>
<dbReference type="InterPro" id="IPR003593">
    <property type="entry name" value="AAA+_ATPase"/>
</dbReference>
<gene>
    <name evidence="9" type="ORF">A5844_001289</name>
</gene>
<keyword evidence="4" id="KW-0547">Nucleotide-binding</keyword>
<evidence type="ECO:0000256" key="7">
    <source>
        <dbReference type="ARBA" id="ARBA00022927"/>
    </source>
</evidence>
<dbReference type="STRING" id="1987383.A5844_001289"/>
<dbReference type="InterPro" id="IPR003439">
    <property type="entry name" value="ABC_transporter-like_ATP-bd"/>
</dbReference>
<comment type="similarity">
    <text evidence="2">Belongs to the ABC transporter superfamily.</text>
</comment>
<dbReference type="GO" id="GO:0005524">
    <property type="term" value="F:ATP binding"/>
    <property type="evidence" value="ECO:0007669"/>
    <property type="project" value="UniProtKB-KW"/>
</dbReference>
<dbReference type="GO" id="GO:0015031">
    <property type="term" value="P:protein transport"/>
    <property type="evidence" value="ECO:0007669"/>
    <property type="project" value="UniProtKB-KW"/>
</dbReference>
<comment type="caution">
    <text evidence="9">The sequence shown here is derived from an EMBL/GenBank/DDBJ whole genome shotgun (WGS) entry which is preliminary data.</text>
</comment>
<dbReference type="PANTHER" id="PTHR43776:SF7">
    <property type="entry name" value="D,D-DIPEPTIDE TRANSPORT ATP-BINDING PROTEIN DDPF-RELATED"/>
    <property type="match status" value="1"/>
</dbReference>
<organism evidence="9 10">
    <name type="scientific">Candidatus Enterococcus wittei</name>
    <dbReference type="NCBI Taxonomy" id="1987383"/>
    <lineage>
        <taxon>Bacteria</taxon>
        <taxon>Bacillati</taxon>
        <taxon>Bacillota</taxon>
        <taxon>Bacilli</taxon>
        <taxon>Lactobacillales</taxon>
        <taxon>Enterococcaceae</taxon>
        <taxon>Enterococcus</taxon>
    </lineage>
</organism>
<keyword evidence="6" id="KW-0571">Peptide transport</keyword>
<evidence type="ECO:0000256" key="3">
    <source>
        <dbReference type="ARBA" id="ARBA00022448"/>
    </source>
</evidence>
<evidence type="ECO:0000256" key="2">
    <source>
        <dbReference type="ARBA" id="ARBA00005417"/>
    </source>
</evidence>
<dbReference type="PROSITE" id="PS50893">
    <property type="entry name" value="ABC_TRANSPORTER_2"/>
    <property type="match status" value="1"/>
</dbReference>
<evidence type="ECO:0000256" key="6">
    <source>
        <dbReference type="ARBA" id="ARBA00022856"/>
    </source>
</evidence>
<dbReference type="AlphaFoldDB" id="A0A242K0P9"/>
<protein>
    <recommendedName>
        <fullName evidence="8">ABC transporter domain-containing protein</fullName>
    </recommendedName>
</protein>
<accession>A0A242K0P9</accession>
<evidence type="ECO:0000259" key="8">
    <source>
        <dbReference type="PROSITE" id="PS50893"/>
    </source>
</evidence>
<name>A0A242K0P9_9ENTE</name>
<dbReference type="PANTHER" id="PTHR43776">
    <property type="entry name" value="TRANSPORT ATP-BINDING PROTEIN"/>
    <property type="match status" value="1"/>
</dbReference>
<keyword evidence="5" id="KW-0067">ATP-binding</keyword>
<dbReference type="Proteomes" id="UP000194933">
    <property type="component" value="Unassembled WGS sequence"/>
</dbReference>
<evidence type="ECO:0000256" key="1">
    <source>
        <dbReference type="ARBA" id="ARBA00004202"/>
    </source>
</evidence>
<comment type="subcellular location">
    <subcellularLocation>
        <location evidence="1">Cell membrane</location>
        <topology evidence="1">Peripheral membrane protein</topology>
    </subcellularLocation>
</comment>
<dbReference type="GO" id="GO:0055085">
    <property type="term" value="P:transmembrane transport"/>
    <property type="evidence" value="ECO:0007669"/>
    <property type="project" value="UniProtKB-ARBA"/>
</dbReference>
<dbReference type="SUPFAM" id="SSF52540">
    <property type="entry name" value="P-loop containing nucleoside triphosphate hydrolases"/>
    <property type="match status" value="1"/>
</dbReference>
<dbReference type="Pfam" id="PF00005">
    <property type="entry name" value="ABC_tran"/>
    <property type="match status" value="1"/>
</dbReference>
<dbReference type="EMBL" id="NGMO01000002">
    <property type="protein sequence ID" value="OTP11155.1"/>
    <property type="molecule type" value="Genomic_DNA"/>
</dbReference>
<dbReference type="InterPro" id="IPR027417">
    <property type="entry name" value="P-loop_NTPase"/>
</dbReference>
<keyword evidence="7" id="KW-0653">Protein transport</keyword>